<dbReference type="EMBL" id="JAAMPC010001625">
    <property type="protein sequence ID" value="KAG2238393.1"/>
    <property type="molecule type" value="Genomic_DNA"/>
</dbReference>
<evidence type="ECO:0000256" key="1">
    <source>
        <dbReference type="SAM" id="MobiDB-lite"/>
    </source>
</evidence>
<gene>
    <name evidence="2" type="ORF">Bca52824_092365</name>
</gene>
<dbReference type="Proteomes" id="UP000886595">
    <property type="component" value="Unassembled WGS sequence"/>
</dbReference>
<organism evidence="2 3">
    <name type="scientific">Brassica carinata</name>
    <name type="common">Ethiopian mustard</name>
    <name type="synonym">Abyssinian cabbage</name>
    <dbReference type="NCBI Taxonomy" id="52824"/>
    <lineage>
        <taxon>Eukaryota</taxon>
        <taxon>Viridiplantae</taxon>
        <taxon>Streptophyta</taxon>
        <taxon>Embryophyta</taxon>
        <taxon>Tracheophyta</taxon>
        <taxon>Spermatophyta</taxon>
        <taxon>Magnoliopsida</taxon>
        <taxon>eudicotyledons</taxon>
        <taxon>Gunneridae</taxon>
        <taxon>Pentapetalae</taxon>
        <taxon>rosids</taxon>
        <taxon>malvids</taxon>
        <taxon>Brassicales</taxon>
        <taxon>Brassicaceae</taxon>
        <taxon>Brassiceae</taxon>
        <taxon>Brassica</taxon>
    </lineage>
</organism>
<comment type="caution">
    <text evidence="2">The sequence shown here is derived from an EMBL/GenBank/DDBJ whole genome shotgun (WGS) entry which is preliminary data.</text>
</comment>
<name>A0A8X7NUQ5_BRACI</name>
<proteinExistence type="predicted"/>
<dbReference type="AlphaFoldDB" id="A0A8X7NUQ5"/>
<dbReference type="PANTHER" id="PTHR36078">
    <property type="entry name" value="BNACNNG21220D PROTEIN"/>
    <property type="match status" value="1"/>
</dbReference>
<keyword evidence="3" id="KW-1185">Reference proteome</keyword>
<sequence>MTNESATSTAIPPQHPEHHQPPPNPINSATSLHQLRSVLTTLSLSLTRSVLQMSVAANSNGVAFDEAVEEPPCFKYLDSKEYADKYKKYESEFKQWILAKHFYPNAGFVYEFVRGRTTIGGETILSSKWPCTRFYADRCVSFAQEESVDSLTAEIGLVPNGAIVSEKKIC</sequence>
<protein>
    <submittedName>
        <fullName evidence="2">Uncharacterized protein</fullName>
    </submittedName>
</protein>
<feature type="compositionally biased region" description="Polar residues" evidence="1">
    <location>
        <begin position="1"/>
        <end position="10"/>
    </location>
</feature>
<evidence type="ECO:0000313" key="2">
    <source>
        <dbReference type="EMBL" id="KAG2238393.1"/>
    </source>
</evidence>
<feature type="region of interest" description="Disordered" evidence="1">
    <location>
        <begin position="1"/>
        <end position="29"/>
    </location>
</feature>
<dbReference type="PANTHER" id="PTHR36078:SF2">
    <property type="entry name" value="OS09G0473966 PROTEIN"/>
    <property type="match status" value="1"/>
</dbReference>
<evidence type="ECO:0000313" key="3">
    <source>
        <dbReference type="Proteomes" id="UP000886595"/>
    </source>
</evidence>
<accession>A0A8X7NUQ5</accession>
<reference evidence="2 3" key="1">
    <citation type="submission" date="2020-02" db="EMBL/GenBank/DDBJ databases">
        <authorList>
            <person name="Ma Q."/>
            <person name="Huang Y."/>
            <person name="Song X."/>
            <person name="Pei D."/>
        </authorList>
    </citation>
    <scope>NUCLEOTIDE SEQUENCE [LARGE SCALE GENOMIC DNA]</scope>
    <source>
        <strain evidence="2">Sxm20200214</strain>
        <tissue evidence="2">Leaf</tissue>
    </source>
</reference>
<dbReference type="OrthoDB" id="1669448at2759"/>